<dbReference type="Proteomes" id="UP000239446">
    <property type="component" value="Unassembled WGS sequence"/>
</dbReference>
<evidence type="ECO:0000313" key="3">
    <source>
        <dbReference type="EMBL" id="PPK54334.1"/>
    </source>
</evidence>
<dbReference type="InterPro" id="IPR000073">
    <property type="entry name" value="AB_hydrolase_1"/>
</dbReference>
<name>A0A2S6G5D4_9GAMM</name>
<dbReference type="InterPro" id="IPR050266">
    <property type="entry name" value="AB_hydrolase_sf"/>
</dbReference>
<reference evidence="2 5" key="1">
    <citation type="submission" date="2018-02" db="EMBL/GenBank/DDBJ databases">
        <title>Deep subsurface shale carbon reservoir microbial communities from Ohio and West Virginia, USA.</title>
        <authorList>
            <person name="Wrighton K."/>
        </authorList>
    </citation>
    <scope>NUCLEOTIDE SEQUENCE [LARGE SCALE GENOMIC DNA]</scope>
    <source>
        <strain evidence="2 5">UTICA-S1B6</strain>
    </source>
</reference>
<dbReference type="Gene3D" id="3.40.50.1820">
    <property type="entry name" value="alpha/beta hydrolase"/>
    <property type="match status" value="1"/>
</dbReference>
<gene>
    <name evidence="3" type="ORF">B0H24_101659</name>
    <name evidence="2" type="ORF">BY455_11759</name>
</gene>
<dbReference type="Proteomes" id="UP000239648">
    <property type="component" value="Unassembled WGS sequence"/>
</dbReference>
<dbReference type="PRINTS" id="PR00111">
    <property type="entry name" value="ABHYDROLASE"/>
</dbReference>
<dbReference type="AlphaFoldDB" id="A0A2S6G5D4"/>
<evidence type="ECO:0000313" key="2">
    <source>
        <dbReference type="EMBL" id="PPK51033.1"/>
    </source>
</evidence>
<reference evidence="3 4" key="2">
    <citation type="submission" date="2018-02" db="EMBL/GenBank/DDBJ databases">
        <title>Subsurface microbial communities from deep shales in Ohio and West Virginia, USA.</title>
        <authorList>
            <person name="Wrighton K."/>
        </authorList>
    </citation>
    <scope>NUCLEOTIDE SEQUENCE [LARGE SCALE GENOMIC DNA]</scope>
    <source>
        <strain evidence="3 4">UTICA-S1B9</strain>
    </source>
</reference>
<evidence type="ECO:0000313" key="5">
    <source>
        <dbReference type="Proteomes" id="UP000239648"/>
    </source>
</evidence>
<evidence type="ECO:0000259" key="1">
    <source>
        <dbReference type="Pfam" id="PF00561"/>
    </source>
</evidence>
<dbReference type="OrthoDB" id="149912at2"/>
<accession>A0A2S6G5D4</accession>
<dbReference type="GO" id="GO:0016020">
    <property type="term" value="C:membrane"/>
    <property type="evidence" value="ECO:0007669"/>
    <property type="project" value="TreeGrafter"/>
</dbReference>
<evidence type="ECO:0000313" key="4">
    <source>
        <dbReference type="Proteomes" id="UP000239446"/>
    </source>
</evidence>
<feature type="domain" description="AB hydrolase-1" evidence="1">
    <location>
        <begin position="45"/>
        <end position="290"/>
    </location>
</feature>
<dbReference type="PANTHER" id="PTHR43798:SF33">
    <property type="entry name" value="HYDROLASE, PUTATIVE (AFU_ORTHOLOGUE AFUA_2G14860)-RELATED"/>
    <property type="match status" value="1"/>
</dbReference>
<sequence length="306" mass="33401">MTDVLCASSSEDVLAGGQDVRWPLQAITLAGISWKAQCHNSDYTPMLMLHGWLDNAMSFIRLGPELSKHTDVHAIDMAGHGYSGHRPEGYGYWLMDYVADLAELIDSHWVAQGREQVDLVGHSLGGIVCALYAAAFPERVRRLVMIDSLGALSRSADETIPQLRKAIRKRLSGSTSPVIYPDLATAARIRERGFSPLSSDAAMALVSRSMRKQGNGLVWGTDPRLRHPSPLMMTEEQVQASLAAVTTPSLFVKGIDGLLAERRNLSGREHLIPGLQIAEVPGGHHCHLDGEPEAVVAAIERFLRDV</sequence>
<comment type="caution">
    <text evidence="3">The sequence shown here is derived from an EMBL/GenBank/DDBJ whole genome shotgun (WGS) entry which is preliminary data.</text>
</comment>
<protein>
    <submittedName>
        <fullName evidence="3">Pimeloyl-ACP methyl ester carboxylesterase</fullName>
    </submittedName>
</protein>
<dbReference type="EMBL" id="PTIT01000017">
    <property type="protein sequence ID" value="PPK51033.1"/>
    <property type="molecule type" value="Genomic_DNA"/>
</dbReference>
<proteinExistence type="predicted"/>
<organism evidence="3 4">
    <name type="scientific">Marinobacter persicus</name>
    <dbReference type="NCBI Taxonomy" id="930118"/>
    <lineage>
        <taxon>Bacteria</taxon>
        <taxon>Pseudomonadati</taxon>
        <taxon>Pseudomonadota</taxon>
        <taxon>Gammaproteobacteria</taxon>
        <taxon>Pseudomonadales</taxon>
        <taxon>Marinobacteraceae</taxon>
        <taxon>Marinobacter</taxon>
    </lineage>
</organism>
<dbReference type="EMBL" id="PTIU01000016">
    <property type="protein sequence ID" value="PPK54334.1"/>
    <property type="molecule type" value="Genomic_DNA"/>
</dbReference>
<keyword evidence="5" id="KW-1185">Reference proteome</keyword>
<dbReference type="PANTHER" id="PTHR43798">
    <property type="entry name" value="MONOACYLGLYCEROL LIPASE"/>
    <property type="match status" value="1"/>
</dbReference>
<dbReference type="Pfam" id="PF00561">
    <property type="entry name" value="Abhydrolase_1"/>
    <property type="match status" value="1"/>
</dbReference>
<dbReference type="InterPro" id="IPR029058">
    <property type="entry name" value="AB_hydrolase_fold"/>
</dbReference>
<dbReference type="SUPFAM" id="SSF53474">
    <property type="entry name" value="alpha/beta-Hydrolases"/>
    <property type="match status" value="1"/>
</dbReference>
<dbReference type="RefSeq" id="WP_104416510.1">
    <property type="nucleotide sequence ID" value="NZ_PTIT01000017.1"/>
</dbReference>